<organism evidence="1 2">
    <name type="scientific">Romboutsia lituseburensis DSM 797</name>
    <dbReference type="NCBI Taxonomy" id="1121325"/>
    <lineage>
        <taxon>Bacteria</taxon>
        <taxon>Bacillati</taxon>
        <taxon>Bacillota</taxon>
        <taxon>Clostridia</taxon>
        <taxon>Peptostreptococcales</taxon>
        <taxon>Peptostreptococcaceae</taxon>
        <taxon>Romboutsia</taxon>
    </lineage>
</organism>
<dbReference type="EMBL" id="FNGW01000003">
    <property type="protein sequence ID" value="SDL78892.1"/>
    <property type="molecule type" value="Genomic_DNA"/>
</dbReference>
<protein>
    <submittedName>
        <fullName evidence="1">Uncharacterized protein</fullName>
    </submittedName>
</protein>
<dbReference type="AlphaFoldDB" id="A0A1G9MX95"/>
<reference evidence="1 2" key="1">
    <citation type="submission" date="2016-10" db="EMBL/GenBank/DDBJ databases">
        <authorList>
            <person name="de Groot N.N."/>
        </authorList>
    </citation>
    <scope>NUCLEOTIDE SEQUENCE [LARGE SCALE GENOMIC DNA]</scope>
    <source>
        <strain evidence="1 2">DSM 797</strain>
    </source>
</reference>
<evidence type="ECO:0000313" key="1">
    <source>
        <dbReference type="EMBL" id="SDL78892.1"/>
    </source>
</evidence>
<proteinExistence type="predicted"/>
<name>A0A1G9MX95_9FIRM</name>
<gene>
    <name evidence="1" type="ORF">SAMN04515677_103394</name>
</gene>
<keyword evidence="2" id="KW-1185">Reference proteome</keyword>
<evidence type="ECO:0000313" key="2">
    <source>
        <dbReference type="Proteomes" id="UP000199068"/>
    </source>
</evidence>
<dbReference type="RefSeq" id="WP_092725080.1">
    <property type="nucleotide sequence ID" value="NZ_FNGW01000003.1"/>
</dbReference>
<dbReference type="STRING" id="1121325.SAMN04515677_103394"/>
<sequence>MKYLSYRSGIIVEISESSNENFKYIMIAKDVNDIYTYTKLVYSQDTIILDCEYSEIGIDDLNIGDYVFVYHSNRMTMSIPPQTSAYIIEVK</sequence>
<accession>A0A1G9MX95</accession>
<dbReference type="Proteomes" id="UP000199068">
    <property type="component" value="Unassembled WGS sequence"/>
</dbReference>